<keyword evidence="3" id="KW-1185">Reference proteome</keyword>
<feature type="region of interest" description="Disordered" evidence="1">
    <location>
        <begin position="340"/>
        <end position="364"/>
    </location>
</feature>
<comment type="caution">
    <text evidence="2">The sequence shown here is derived from an EMBL/GenBank/DDBJ whole genome shotgun (WGS) entry which is preliminary data.</text>
</comment>
<evidence type="ECO:0008006" key="4">
    <source>
        <dbReference type="Google" id="ProtNLM"/>
    </source>
</evidence>
<dbReference type="OrthoDB" id="5985749at2759"/>
<accession>A0A2B4RC49</accession>
<dbReference type="EMBL" id="LSMT01000880">
    <property type="protein sequence ID" value="PFX13875.1"/>
    <property type="molecule type" value="Genomic_DNA"/>
</dbReference>
<dbReference type="PANTHER" id="PTHR47331">
    <property type="entry name" value="PHD-TYPE DOMAIN-CONTAINING PROTEIN"/>
    <property type="match status" value="1"/>
</dbReference>
<dbReference type="Proteomes" id="UP000225706">
    <property type="component" value="Unassembled WGS sequence"/>
</dbReference>
<name>A0A2B4RC49_STYPI</name>
<sequence length="1089" mass="123403">MENCGTLEDLKSKRKSYDEVWHKFVNTHEQYLECLELLCYEQELVKARVSYDAQMSRKLTFDNVIESWVKKSKLESKEYEKEFMEARMEEKRAAVSLDVYKQAEVENECCNVDNLDILSMELESSAIQGTELCYSNKEPYRSDEKAYVVVQPIPFECTPVQVRVPSEQLPPSGNVSCGQKKDNPDNSRGLQLLIQHYYGKAREAIESCVNLPVEEGYYAAKNTSRENFGKPHIIAKANIKKLENLPLLKQADGQSLVEFSRHLEVAERTLTGMGPEYASDLNHTNTLGELNRKPPLFMRVKWTECAGRMIESGQRPRFGDFLQFLRQRASLMNNEFGEALNCSPSRDKEKGKGRDGRNPTPHKFTTMAIGLPYPDKMKIAQENSLCIKCLNGGHYARICPKTNFKCQKEGCNKEHNTLLHPPPSEPDNGSTSQSQPSRESLRLNASDGSNFETSNQDRVNVTAATGAGERVRLSVVPLKVQIKGSDLPPVETYALLDSGSTVTLCHEHLPKKLGVSGPRLNFTLSGMTGSTRVESQLLDIVVTSMDEIVFVDLPNVRTVKQMPISIHCIVKKGDITRWSHLCDIKLQELEVEEVMLVIGLKERPSLFLPQEYKAGGEDERVAVRYSLGWTVIGPVHDQKDDSNCSANFTRTIESSTVYDNVPVLRDEHNSVGIVAAIEAMFHQVLVDPKDPDSLRFLSWPNEDLTKEIKEYPMVKHLFGATSSPSVANFYLRKTAQSYQENFYKKVIETLNRNMYVDDMMKSTSTTGKAISLASQLRTLLEKGGFRLTKWYRNDREVMAIIPGSERAKSVANLKLEGLPTERALGLKWNIEEDKFVMEVMEKMLQRGSGEVKEEQLHLFSDTSRQGYAANAYLRLKDVTNQVHCVFVMGTARLAPIQWRYVNQDDNLADDDSKGLKIDTMLRDDRCLKGPKYLWEDKSHCPNMIKVPVLGDDDEEVRKEAQIYVSAVQKLQIAESEIFKRFQQVALPEVIDVLSTTGCCEEKRYSKKVLKKAGAPIRQLNPQTKEGLLRVGGRLVNAPFGDERKHPIILPYKHHTTYLIMKPCHEKLGHMGQESVLSSSRETAWIVKMR</sequence>
<feature type="compositionally biased region" description="Basic and acidic residues" evidence="1">
    <location>
        <begin position="345"/>
        <end position="357"/>
    </location>
</feature>
<feature type="compositionally biased region" description="Polar residues" evidence="1">
    <location>
        <begin position="446"/>
        <end position="456"/>
    </location>
</feature>
<gene>
    <name evidence="2" type="ORF">AWC38_SpisGene22013</name>
</gene>
<dbReference type="InterPro" id="IPR008042">
    <property type="entry name" value="Retrotrans_Pao"/>
</dbReference>
<protein>
    <recommendedName>
        <fullName evidence="4">CCHC-type domain-containing protein</fullName>
    </recommendedName>
</protein>
<evidence type="ECO:0000313" key="3">
    <source>
        <dbReference type="Proteomes" id="UP000225706"/>
    </source>
</evidence>
<dbReference type="AlphaFoldDB" id="A0A2B4RC49"/>
<organism evidence="2 3">
    <name type="scientific">Stylophora pistillata</name>
    <name type="common">Smooth cauliflower coral</name>
    <dbReference type="NCBI Taxonomy" id="50429"/>
    <lineage>
        <taxon>Eukaryota</taxon>
        <taxon>Metazoa</taxon>
        <taxon>Cnidaria</taxon>
        <taxon>Anthozoa</taxon>
        <taxon>Hexacorallia</taxon>
        <taxon>Scleractinia</taxon>
        <taxon>Astrocoeniina</taxon>
        <taxon>Pocilloporidae</taxon>
        <taxon>Stylophora</taxon>
    </lineage>
</organism>
<dbReference type="Pfam" id="PF05380">
    <property type="entry name" value="Peptidase_A17"/>
    <property type="match status" value="1"/>
</dbReference>
<evidence type="ECO:0000313" key="2">
    <source>
        <dbReference type="EMBL" id="PFX13875.1"/>
    </source>
</evidence>
<feature type="region of interest" description="Disordered" evidence="1">
    <location>
        <begin position="417"/>
        <end position="456"/>
    </location>
</feature>
<feature type="compositionally biased region" description="Polar residues" evidence="1">
    <location>
        <begin position="427"/>
        <end position="438"/>
    </location>
</feature>
<evidence type="ECO:0000256" key="1">
    <source>
        <dbReference type="SAM" id="MobiDB-lite"/>
    </source>
</evidence>
<reference evidence="3" key="1">
    <citation type="journal article" date="2017" name="bioRxiv">
        <title>Comparative analysis of the genomes of Stylophora pistillata and Acropora digitifera provides evidence for extensive differences between species of corals.</title>
        <authorList>
            <person name="Voolstra C.R."/>
            <person name="Li Y."/>
            <person name="Liew Y.J."/>
            <person name="Baumgarten S."/>
            <person name="Zoccola D."/>
            <person name="Flot J.-F."/>
            <person name="Tambutte S."/>
            <person name="Allemand D."/>
            <person name="Aranda M."/>
        </authorList>
    </citation>
    <scope>NUCLEOTIDE SEQUENCE [LARGE SCALE GENOMIC DNA]</scope>
</reference>
<proteinExistence type="predicted"/>